<dbReference type="EMBL" id="JADGIZ020000050">
    <property type="protein sequence ID" value="KAL2913164.1"/>
    <property type="molecule type" value="Genomic_DNA"/>
</dbReference>
<evidence type="ECO:0008006" key="8">
    <source>
        <dbReference type="Google" id="ProtNLM"/>
    </source>
</evidence>
<evidence type="ECO:0000256" key="3">
    <source>
        <dbReference type="ARBA" id="ARBA00022989"/>
    </source>
</evidence>
<dbReference type="Proteomes" id="UP001527925">
    <property type="component" value="Unassembled WGS sequence"/>
</dbReference>
<evidence type="ECO:0000256" key="5">
    <source>
        <dbReference type="SAM" id="Phobius"/>
    </source>
</evidence>
<feature type="transmembrane region" description="Helical" evidence="5">
    <location>
        <begin position="63"/>
        <end position="88"/>
    </location>
</feature>
<feature type="transmembrane region" description="Helical" evidence="5">
    <location>
        <begin position="95"/>
        <end position="116"/>
    </location>
</feature>
<dbReference type="Pfam" id="PF00335">
    <property type="entry name" value="Tetraspanin"/>
    <property type="match status" value="1"/>
</dbReference>
<accession>A0ABR4N0X2</accession>
<reference evidence="6 7" key="1">
    <citation type="submission" date="2023-09" db="EMBL/GenBank/DDBJ databases">
        <title>Pangenome analysis of Batrachochytrium dendrobatidis and related Chytrids.</title>
        <authorList>
            <person name="Yacoub M.N."/>
            <person name="Stajich J.E."/>
            <person name="James T.Y."/>
        </authorList>
    </citation>
    <scope>NUCLEOTIDE SEQUENCE [LARGE SCALE GENOMIC DNA]</scope>
    <source>
        <strain evidence="6 7">JEL0888</strain>
    </source>
</reference>
<dbReference type="InterPro" id="IPR018499">
    <property type="entry name" value="Tetraspanin/Peripherin"/>
</dbReference>
<organism evidence="6 7">
    <name type="scientific">Polyrhizophydium stewartii</name>
    <dbReference type="NCBI Taxonomy" id="2732419"/>
    <lineage>
        <taxon>Eukaryota</taxon>
        <taxon>Fungi</taxon>
        <taxon>Fungi incertae sedis</taxon>
        <taxon>Chytridiomycota</taxon>
        <taxon>Chytridiomycota incertae sedis</taxon>
        <taxon>Chytridiomycetes</taxon>
        <taxon>Rhizophydiales</taxon>
        <taxon>Rhizophydiales incertae sedis</taxon>
        <taxon>Polyrhizophydium</taxon>
    </lineage>
</organism>
<protein>
    <recommendedName>
        <fullName evidence="8">Tetraspanin</fullName>
    </recommendedName>
</protein>
<comment type="subcellular location">
    <subcellularLocation>
        <location evidence="1">Membrane</location>
        <topology evidence="1">Multi-pass membrane protein</topology>
    </subcellularLocation>
</comment>
<gene>
    <name evidence="6" type="ORF">HK105_207283</name>
</gene>
<keyword evidence="7" id="KW-1185">Reference proteome</keyword>
<evidence type="ECO:0000256" key="1">
    <source>
        <dbReference type="ARBA" id="ARBA00004141"/>
    </source>
</evidence>
<evidence type="ECO:0000313" key="6">
    <source>
        <dbReference type="EMBL" id="KAL2913164.1"/>
    </source>
</evidence>
<evidence type="ECO:0000256" key="2">
    <source>
        <dbReference type="ARBA" id="ARBA00022692"/>
    </source>
</evidence>
<evidence type="ECO:0000313" key="7">
    <source>
        <dbReference type="Proteomes" id="UP001527925"/>
    </source>
</evidence>
<keyword evidence="4 5" id="KW-0472">Membrane</keyword>
<name>A0ABR4N0X2_9FUNG</name>
<feature type="transmembrane region" description="Helical" evidence="5">
    <location>
        <begin position="12"/>
        <end position="38"/>
    </location>
</feature>
<sequence length="252" mass="26664">MSFFRSCMNVIGRIWLVLINLGLLVVSGFAITSGVMLLRSAKSGDSVSGTLGTLTASANTKDIAACVLVFGCFFALTAIAGCIGGICAVSSFLSFYIGAVGLDLLMLLGLGGYALWKTFRARNEWMSVSVDQWKLANDQDKDFLQQAFQCCGYIKGDGTAYTGPTKYNATSTVNFCATDAATTTGCHDQGYSVYSGFAVLFLIVMVAGVIVCGISLAAANTARRKRELLQRGFQAAGRREVGPSGVKQPLMA</sequence>
<evidence type="ECO:0000256" key="4">
    <source>
        <dbReference type="ARBA" id="ARBA00023136"/>
    </source>
</evidence>
<comment type="caution">
    <text evidence="6">The sequence shown here is derived from an EMBL/GenBank/DDBJ whole genome shotgun (WGS) entry which is preliminary data.</text>
</comment>
<keyword evidence="2 5" id="KW-0812">Transmembrane</keyword>
<keyword evidence="3 5" id="KW-1133">Transmembrane helix</keyword>
<feature type="transmembrane region" description="Helical" evidence="5">
    <location>
        <begin position="197"/>
        <end position="219"/>
    </location>
</feature>
<proteinExistence type="predicted"/>